<name>A0ABN4WHM9_9ACTN</name>
<dbReference type="Proteomes" id="UP000187851">
    <property type="component" value="Chromosome"/>
</dbReference>
<evidence type="ECO:0000259" key="1">
    <source>
        <dbReference type="Pfam" id="PF05598"/>
    </source>
</evidence>
<evidence type="ECO:0000313" key="2">
    <source>
        <dbReference type="EMBL" id="AQA16118.1"/>
    </source>
</evidence>
<dbReference type="EMBL" id="CP019458">
    <property type="protein sequence ID" value="AQA16118.1"/>
    <property type="molecule type" value="Genomic_DNA"/>
</dbReference>
<evidence type="ECO:0000313" key="3">
    <source>
        <dbReference type="Proteomes" id="UP000187851"/>
    </source>
</evidence>
<proteinExistence type="predicted"/>
<feature type="domain" description="Transposase InsH N-terminal" evidence="1">
    <location>
        <begin position="40"/>
        <end position="99"/>
    </location>
</feature>
<accession>A0ABN4WHM9</accession>
<organism evidence="2 3">
    <name type="scientific">Streptomyces autolyticus</name>
    <dbReference type="NCBI Taxonomy" id="75293"/>
    <lineage>
        <taxon>Bacteria</taxon>
        <taxon>Bacillati</taxon>
        <taxon>Actinomycetota</taxon>
        <taxon>Actinomycetes</taxon>
        <taxon>Kitasatosporales</taxon>
        <taxon>Streptomycetaceae</taxon>
        <taxon>Streptomyces</taxon>
    </lineage>
</organism>
<gene>
    <name evidence="2" type="ORF">BV401_10865</name>
</gene>
<dbReference type="InterPro" id="IPR008490">
    <property type="entry name" value="Transposase_InsH_N"/>
</dbReference>
<dbReference type="Pfam" id="PF05598">
    <property type="entry name" value="DUF772"/>
    <property type="match status" value="1"/>
</dbReference>
<keyword evidence="3" id="KW-1185">Reference proteome</keyword>
<dbReference type="RefSeq" id="WP_158525894.1">
    <property type="nucleotide sequence ID" value="NZ_CP019458.1"/>
</dbReference>
<sequence>MSMRSLPAPAVPESTARVARAAFPRGCLAMRIRDEFGPVFESEQFVAAFAHRGGPSVSPGMLALVSVMQYAERLTDRQAADAVHGRIDWKYALGLQLADLASISQCSASSATG</sequence>
<reference evidence="2 3" key="1">
    <citation type="journal article" date="2017" name="J. Biotechnol.">
        <title>The complete genome sequence of Streptomyces autolyticus CGMCC 0516, the producer of geldanamycin, autolytimycin, reblastatin and elaiophylin.</title>
        <authorList>
            <person name="Yin M."/>
            <person name="Jiang M."/>
            <person name="Ren Z."/>
            <person name="Dong Y."/>
            <person name="Lu T."/>
        </authorList>
    </citation>
    <scope>NUCLEOTIDE SEQUENCE [LARGE SCALE GENOMIC DNA]</scope>
    <source>
        <strain evidence="2 3">CGMCC0516</strain>
    </source>
</reference>
<protein>
    <submittedName>
        <fullName evidence="2">Transposase</fullName>
    </submittedName>
</protein>